<dbReference type="Proteomes" id="UP000004528">
    <property type="component" value="Unassembled WGS sequence"/>
</dbReference>
<evidence type="ECO:0000313" key="1">
    <source>
        <dbReference type="EMBL" id="EER74113.1"/>
    </source>
</evidence>
<name>C5RCF7_WEIPA</name>
<dbReference type="STRING" id="585506.HMPREF0877_1653"/>
<sequence>MNKTVVVGTAVVVIVAAAGGGTYAVLHTPKRQFASNLVKMTKSNDNVADFRVTASGTGDDTGSASGTLKADAQNENNLAVHLKVNDKNTPETMNIKMDKKHVYVSADILTSSVKAYGSKGLTKVTKSLDKYWLDASHSVSLEDTYSPIKTKEVRSDATSVTEWFKDLDSSKFKKVSNGYQVNLNKADMKSLMTKISKTKSGKELSKSEWKEAKSSLDPVKNFKLKLTVGDKGKSFGIDFSVKENNRKERLTFKVNTKRDNNLKVKMPAKSLIKTESQLTALLQDKMLDYYSDQIGSTIDEFNSSTDSSSTSDDILDA</sequence>
<evidence type="ECO:0000313" key="2">
    <source>
        <dbReference type="Proteomes" id="UP000004528"/>
    </source>
</evidence>
<dbReference type="RefSeq" id="WP_002827482.1">
    <property type="nucleotide sequence ID" value="NZ_GG697128.1"/>
</dbReference>
<protein>
    <submittedName>
        <fullName evidence="1">Uncharacterized protein</fullName>
    </submittedName>
</protein>
<dbReference type="HOGENOM" id="CLU_877013_0_0_9"/>
<organism evidence="1 2">
    <name type="scientific">Weissella paramesenteroides ATCC 33313</name>
    <dbReference type="NCBI Taxonomy" id="585506"/>
    <lineage>
        <taxon>Bacteria</taxon>
        <taxon>Bacillati</taxon>
        <taxon>Bacillota</taxon>
        <taxon>Bacilli</taxon>
        <taxon>Lactobacillales</taxon>
        <taxon>Lactobacillaceae</taxon>
        <taxon>Weissella</taxon>
    </lineage>
</organism>
<keyword evidence="2" id="KW-1185">Reference proteome</keyword>
<proteinExistence type="predicted"/>
<accession>C5RCF7</accession>
<gene>
    <name evidence="1" type="ORF">HMPREF0877_1653</name>
</gene>
<comment type="caution">
    <text evidence="1">The sequence shown here is derived from an EMBL/GenBank/DDBJ whole genome shotgun (WGS) entry which is preliminary data.</text>
</comment>
<dbReference type="EMBL" id="ACKU01000032">
    <property type="protein sequence ID" value="EER74113.1"/>
    <property type="molecule type" value="Genomic_DNA"/>
</dbReference>
<reference evidence="1 2" key="1">
    <citation type="submission" date="2009-04" db="EMBL/GenBank/DDBJ databases">
        <authorList>
            <person name="Qin X."/>
            <person name="Bachman B."/>
            <person name="Battles P."/>
            <person name="Bell A."/>
            <person name="Bess C."/>
            <person name="Bickham C."/>
            <person name="Chaboub L."/>
            <person name="Chen D."/>
            <person name="Coyle M."/>
            <person name="Deiros D.R."/>
            <person name="Dinh H."/>
            <person name="Forbes L."/>
            <person name="Fowler G."/>
            <person name="Francisco L."/>
            <person name="Fu Q."/>
            <person name="Gubbala S."/>
            <person name="Hale W."/>
            <person name="Han Y."/>
            <person name="Hemphill L."/>
            <person name="Highlander S.K."/>
            <person name="Hirani K."/>
            <person name="Hogues M."/>
            <person name="Jackson L."/>
            <person name="Jakkamsetti A."/>
            <person name="Javaid M."/>
            <person name="Jiang H."/>
            <person name="Korchina V."/>
            <person name="Kovar C."/>
            <person name="Lara F."/>
            <person name="Lee S."/>
            <person name="Mata R."/>
            <person name="Mathew T."/>
            <person name="Moen C."/>
            <person name="Morales K."/>
            <person name="Munidasa M."/>
            <person name="Nazareth L."/>
            <person name="Ngo R."/>
            <person name="Nguyen L."/>
            <person name="Okwuonu G."/>
            <person name="Ongeri F."/>
            <person name="Patil S."/>
            <person name="Petrosino J."/>
            <person name="Pham C."/>
            <person name="Pham P."/>
            <person name="Pu L.-L."/>
            <person name="Puazo M."/>
            <person name="Raj R."/>
            <person name="Reid J."/>
            <person name="Rouhana J."/>
            <person name="Saada N."/>
            <person name="Shang Y."/>
            <person name="Simmons D."/>
            <person name="Thornton R."/>
            <person name="Warren J."/>
            <person name="Weissenberger G."/>
            <person name="Zhang J."/>
            <person name="Zhang L."/>
            <person name="Zhou C."/>
            <person name="Zhu D."/>
            <person name="Muzny D."/>
            <person name="Worley K."/>
            <person name="Gibbs R."/>
        </authorList>
    </citation>
    <scope>NUCLEOTIDE SEQUENCE [LARGE SCALE GENOMIC DNA]</scope>
    <source>
        <strain evidence="1 2">ATCC 33313</strain>
    </source>
</reference>
<dbReference type="OrthoDB" id="2148713at2"/>
<dbReference type="AlphaFoldDB" id="C5RCF7"/>